<feature type="region of interest" description="Disordered" evidence="1">
    <location>
        <begin position="700"/>
        <end position="790"/>
    </location>
</feature>
<gene>
    <name evidence="2" type="ORF">PACLA_8A016243</name>
</gene>
<dbReference type="PANTHER" id="PTHR21595:SF0">
    <property type="entry name" value="PATRONIN"/>
    <property type="match status" value="1"/>
</dbReference>
<feature type="compositionally biased region" description="Polar residues" evidence="1">
    <location>
        <begin position="770"/>
        <end position="780"/>
    </location>
</feature>
<proteinExistence type="predicted"/>
<dbReference type="PROSITE" id="PS50021">
    <property type="entry name" value="CH"/>
    <property type="match status" value="1"/>
</dbReference>
<feature type="compositionally biased region" description="Low complexity" evidence="1">
    <location>
        <begin position="703"/>
        <end position="714"/>
    </location>
</feature>
<dbReference type="OrthoDB" id="2125658at2759"/>
<name>A0A7D9EIS1_PARCT</name>
<feature type="compositionally biased region" description="Basic and acidic residues" evidence="1">
    <location>
        <begin position="740"/>
        <end position="753"/>
    </location>
</feature>
<dbReference type="GO" id="GO:0036449">
    <property type="term" value="C:microtubule minus-end"/>
    <property type="evidence" value="ECO:0007669"/>
    <property type="project" value="TreeGrafter"/>
</dbReference>
<feature type="compositionally biased region" description="Polar residues" evidence="1">
    <location>
        <begin position="369"/>
        <end position="399"/>
    </location>
</feature>
<dbReference type="Proteomes" id="UP001152795">
    <property type="component" value="Unassembled WGS sequence"/>
</dbReference>
<evidence type="ECO:0000256" key="1">
    <source>
        <dbReference type="SAM" id="MobiDB-lite"/>
    </source>
</evidence>
<evidence type="ECO:0000313" key="3">
    <source>
        <dbReference type="Proteomes" id="UP001152795"/>
    </source>
</evidence>
<feature type="region of interest" description="Disordered" evidence="1">
    <location>
        <begin position="448"/>
        <end position="493"/>
    </location>
</feature>
<evidence type="ECO:0000313" key="2">
    <source>
        <dbReference type="EMBL" id="CAB4009909.1"/>
    </source>
</evidence>
<dbReference type="AlphaFoldDB" id="A0A7D9EIS1"/>
<protein>
    <submittedName>
        <fullName evidence="2">Calmodulin-regulated spectrin-associated 2-like isoform X2</fullName>
    </submittedName>
</protein>
<accession>A0A7D9EIS1</accession>
<keyword evidence="3" id="KW-1185">Reference proteome</keyword>
<organism evidence="2 3">
    <name type="scientific">Paramuricea clavata</name>
    <name type="common">Red gorgonian</name>
    <name type="synonym">Violescent sea-whip</name>
    <dbReference type="NCBI Taxonomy" id="317549"/>
    <lineage>
        <taxon>Eukaryota</taxon>
        <taxon>Metazoa</taxon>
        <taxon>Cnidaria</taxon>
        <taxon>Anthozoa</taxon>
        <taxon>Octocorallia</taxon>
        <taxon>Malacalcyonacea</taxon>
        <taxon>Plexauridae</taxon>
        <taxon>Paramuricea</taxon>
    </lineage>
</organism>
<dbReference type="GO" id="GO:0031122">
    <property type="term" value="P:cytoplasmic microtubule organization"/>
    <property type="evidence" value="ECO:0007669"/>
    <property type="project" value="TreeGrafter"/>
</dbReference>
<dbReference type="GO" id="GO:0005516">
    <property type="term" value="F:calmodulin binding"/>
    <property type="evidence" value="ECO:0007669"/>
    <property type="project" value="InterPro"/>
</dbReference>
<dbReference type="EMBL" id="CACRXK020006612">
    <property type="protein sequence ID" value="CAB4009909.1"/>
    <property type="molecule type" value="Genomic_DNA"/>
</dbReference>
<dbReference type="InterPro" id="IPR036872">
    <property type="entry name" value="CH_dom_sf"/>
</dbReference>
<feature type="compositionally biased region" description="Basic and acidic residues" evidence="1">
    <location>
        <begin position="781"/>
        <end position="790"/>
    </location>
</feature>
<dbReference type="Pfam" id="PF25532">
    <property type="entry name" value="CH_CAMSAP2_N"/>
    <property type="match status" value="1"/>
</dbReference>
<feature type="compositionally biased region" description="Basic and acidic residues" evidence="1">
    <location>
        <begin position="573"/>
        <end position="595"/>
    </location>
</feature>
<dbReference type="InterPro" id="IPR022613">
    <property type="entry name" value="CH_CAMSAP_2"/>
</dbReference>
<dbReference type="InterPro" id="IPR058042">
    <property type="entry name" value="CAMSAP_N"/>
</dbReference>
<dbReference type="SUPFAM" id="SSF47576">
    <property type="entry name" value="Calponin-homology domain, CH-domain"/>
    <property type="match status" value="1"/>
</dbReference>
<dbReference type="GO" id="GO:0007026">
    <property type="term" value="P:negative regulation of microtubule depolymerization"/>
    <property type="evidence" value="ECO:0007669"/>
    <property type="project" value="TreeGrafter"/>
</dbReference>
<feature type="region of interest" description="Disordered" evidence="1">
    <location>
        <begin position="341"/>
        <end position="400"/>
    </location>
</feature>
<feature type="compositionally biased region" description="Low complexity" evidence="1">
    <location>
        <begin position="448"/>
        <end position="479"/>
    </location>
</feature>
<dbReference type="PANTHER" id="PTHR21595">
    <property type="entry name" value="PATRONIN"/>
    <property type="match status" value="1"/>
</dbReference>
<dbReference type="Pfam" id="PF11971">
    <property type="entry name" value="CAMSAP_CH"/>
    <property type="match status" value="1"/>
</dbReference>
<feature type="compositionally biased region" description="Basic and acidic residues" evidence="1">
    <location>
        <begin position="633"/>
        <end position="646"/>
    </location>
</feature>
<sequence length="876" mass="95728">MDGDSGLDVLSNDGILDIIPPSEYDPFEAKFCASLFWLVFHATEDGGLEDVPNTVTSPIQRLDKKNGFVVHPEIVEFLCKGEVYCTVCTRIFPGKVMLAGHWSVIQTLSRNGVYVVDNTDVAVTDASLEQTNPFNQDAHIALMDALMTAYSSQVVSIQSVVKAVRRFSTFSASRELPFDLEDALLLWVNKTNVAVNAKYTQPTRSSAGKLLRNRGQVKKAGLRSEEGTATVVFPVIDDLLKGLCDGRSLLGVLMFYEPSVINIEDICCSSELSTEDSTRNLDVFLGLCSQYFCTSVLALKIEDILYASPSLKINIVALLAEMFSKCEGNVKSGQEIKTEISRSKTSCSQNGDVMVNGHDGVGGGRSHSAPMSRNPNSFDKSSVNNSRPDSGNIPTSNSLKHQERNIALKIQNYIENESVDLGIASNMTLSNKNSSSMTSGNITSNMTSSNITSSSMTSSNMTSSNMTSSNMTSSNVTSSDEVETPDDKDTVEVHGVVVKLRKKVPRSVEPGGGHEALLSRRMKKSLCGWSQEDISDATSPTSDNEEQFDAKSDEIPAVISQHPTHQPSFPASDHPDLALPDEPHHNLDLDLHSLPEDEPPIDMLSPISETTEPGGSPGNSLNNSMSSTLDQQEFLRQERKNSEGGRDINLTPPKAQTPRKSNSQPCVKDNSIPRGSYIISDANHTPETAFAAGIPVVERESVNSRGSTSTSQSSDLEQGGTHEQSNYTDQRFKSGGSENSLRDNVRDESDITDQRQPAVNHWSERRNDNRYSTFTKSKNHNGSDSKDIKFPKLADKSGEISKGNGLRTFADIEDKTRNEGPTITWFGQARNEERSVGDGRYLESGGKKTNWGEMASEVNESSDVMKKGNMILFPYK</sequence>
<reference evidence="2" key="1">
    <citation type="submission" date="2020-04" db="EMBL/GenBank/DDBJ databases">
        <authorList>
            <person name="Alioto T."/>
            <person name="Alioto T."/>
            <person name="Gomez Garrido J."/>
        </authorList>
    </citation>
    <scope>NUCLEOTIDE SEQUENCE</scope>
    <source>
        <strain evidence="2">A484AB</strain>
    </source>
</reference>
<dbReference type="GO" id="GO:0051011">
    <property type="term" value="F:microtubule minus-end binding"/>
    <property type="evidence" value="ECO:0007669"/>
    <property type="project" value="TreeGrafter"/>
</dbReference>
<dbReference type="InterPro" id="IPR001715">
    <property type="entry name" value="CH_dom"/>
</dbReference>
<feature type="region of interest" description="Disordered" evidence="1">
    <location>
        <begin position="561"/>
        <end position="672"/>
    </location>
</feature>
<dbReference type="InterPro" id="IPR032940">
    <property type="entry name" value="CAMSAP"/>
</dbReference>
<feature type="compositionally biased region" description="Polar residues" evidence="1">
    <location>
        <begin position="607"/>
        <end position="631"/>
    </location>
</feature>
<comment type="caution">
    <text evidence="2">The sequence shown here is derived from an EMBL/GenBank/DDBJ whole genome shotgun (WGS) entry which is preliminary data.</text>
</comment>